<dbReference type="GO" id="GO:0022857">
    <property type="term" value="F:transmembrane transporter activity"/>
    <property type="evidence" value="ECO:0000318"/>
    <property type="project" value="GO_Central"/>
</dbReference>
<sequence>MESNIDVIEGLEKQDSKSGSGTWLTWKDLWVTVADDGNSRVGKEPLAILKGLTGYAEPGEVLVVMGPSGCGKSVLLDALAGRCGSNMSHSGQILVNGRKQVLAFGNSAYVAQDNTLMATLTVKEAIHYSALLQLPESMLKSEKLARAEMAINKMGLQDCSNNLIGGRTIRSISGGQKRRVSICIEILTRPQLLFLDEPTSGLDSAASYHIMSYIINLAKQEGITVISSLHQPCSEVFDLFHKLCLLSYGKLVYFGLASAAPKFFSLNGFPIPIMRNPSDHYLRIINRDFELDVEGKVSSENAINSLVQFYKTSEAHKQVQERISMICQHEGAKLEKGSKASIITLSLLLTKRSLVNMYRDPGYYRLRFAIYVGICLGLGSLFYGFDNSYGSIQPRISMLVYVSGFLTFMAIGGFPSFVEDMKIFERERLNGHYGVGVYVISNTLSSIPYLLILSIIPGAITYYLTGLQRGFDNFICFALLLFASMTMVESMMMIVASIVPDFLMGIITGSGIQGLMMLACGFFRLPNDLPKVFWKYPLYYISFGTYVNQGFYKNEFEGLVFYDNNTQGAQRMITGEEVLKYTLQVQTSHSKWVDVAILLGMVVLYRLVFFIIIKVAELRHKLSHNRLSKNKVNCTE</sequence>
<dbReference type="Gene3D" id="3.40.50.300">
    <property type="entry name" value="P-loop containing nucleotide triphosphate hydrolases"/>
    <property type="match status" value="1"/>
</dbReference>
<dbReference type="PROSITE" id="PS00211">
    <property type="entry name" value="ABC_TRANSPORTER_1"/>
    <property type="match status" value="1"/>
</dbReference>
<dbReference type="PROSITE" id="PS50893">
    <property type="entry name" value="ABC_TRANSPORTER_2"/>
    <property type="match status" value="1"/>
</dbReference>
<reference evidence="12" key="2">
    <citation type="submission" date="2025-08" db="UniProtKB">
        <authorList>
            <consortium name="RefSeq"/>
        </authorList>
    </citation>
    <scope>IDENTIFICATION</scope>
    <source>
        <tissue evidence="12">Leaf</tissue>
    </source>
</reference>
<name>A0A9R0I873_SPIOL</name>
<evidence type="ECO:0000313" key="12">
    <source>
        <dbReference type="RefSeq" id="XP_021844454.2"/>
    </source>
</evidence>
<keyword evidence="4 9" id="KW-0812">Transmembrane</keyword>
<dbReference type="SUPFAM" id="SSF52540">
    <property type="entry name" value="P-loop containing nucleoside triphosphate hydrolases"/>
    <property type="match status" value="1"/>
</dbReference>
<dbReference type="GO" id="GO:0140359">
    <property type="term" value="F:ABC-type transporter activity"/>
    <property type="evidence" value="ECO:0007669"/>
    <property type="project" value="InterPro"/>
</dbReference>
<evidence type="ECO:0000256" key="1">
    <source>
        <dbReference type="ARBA" id="ARBA00004141"/>
    </source>
</evidence>
<feature type="domain" description="ABC transporter" evidence="10">
    <location>
        <begin position="24"/>
        <end position="273"/>
    </location>
</feature>
<feature type="transmembrane region" description="Helical" evidence="9">
    <location>
        <begin position="502"/>
        <end position="525"/>
    </location>
</feature>
<keyword evidence="6" id="KW-0067">ATP-binding</keyword>
<evidence type="ECO:0000256" key="6">
    <source>
        <dbReference type="ARBA" id="ARBA00022840"/>
    </source>
</evidence>
<dbReference type="Proteomes" id="UP000813463">
    <property type="component" value="Chromosome 6"/>
</dbReference>
<accession>A0A9R0I873</accession>
<feature type="transmembrane region" description="Helical" evidence="9">
    <location>
        <begin position="438"/>
        <end position="462"/>
    </location>
</feature>
<keyword evidence="5" id="KW-0547">Nucleotide-binding</keyword>
<dbReference type="InterPro" id="IPR027417">
    <property type="entry name" value="P-loop_NTPase"/>
</dbReference>
<dbReference type="KEGG" id="soe:110784323"/>
<proteinExistence type="inferred from homology"/>
<evidence type="ECO:0000256" key="9">
    <source>
        <dbReference type="SAM" id="Phobius"/>
    </source>
</evidence>
<evidence type="ECO:0000256" key="2">
    <source>
        <dbReference type="ARBA" id="ARBA00005814"/>
    </source>
</evidence>
<feature type="transmembrane region" description="Helical" evidence="9">
    <location>
        <begin position="474"/>
        <end position="496"/>
    </location>
</feature>
<keyword evidence="3" id="KW-0813">Transport</keyword>
<dbReference type="Pfam" id="PF01061">
    <property type="entry name" value="ABC2_membrane"/>
    <property type="match status" value="1"/>
</dbReference>
<evidence type="ECO:0000259" key="10">
    <source>
        <dbReference type="PROSITE" id="PS50893"/>
    </source>
</evidence>
<evidence type="ECO:0000256" key="5">
    <source>
        <dbReference type="ARBA" id="ARBA00022741"/>
    </source>
</evidence>
<evidence type="ECO:0000256" key="8">
    <source>
        <dbReference type="ARBA" id="ARBA00023136"/>
    </source>
</evidence>
<dbReference type="PANTHER" id="PTHR48042">
    <property type="entry name" value="ABC TRANSPORTER G FAMILY MEMBER 11"/>
    <property type="match status" value="1"/>
</dbReference>
<evidence type="ECO:0000256" key="7">
    <source>
        <dbReference type="ARBA" id="ARBA00022989"/>
    </source>
</evidence>
<keyword evidence="11" id="KW-1185">Reference proteome</keyword>
<feature type="transmembrane region" description="Helical" evidence="9">
    <location>
        <begin position="532"/>
        <end position="552"/>
    </location>
</feature>
<dbReference type="SMART" id="SM00382">
    <property type="entry name" value="AAA"/>
    <property type="match status" value="1"/>
</dbReference>
<dbReference type="PANTHER" id="PTHR48042:SF19">
    <property type="entry name" value="OS09G0472100 PROTEIN"/>
    <property type="match status" value="1"/>
</dbReference>
<evidence type="ECO:0000256" key="4">
    <source>
        <dbReference type="ARBA" id="ARBA00022692"/>
    </source>
</evidence>
<dbReference type="InterPro" id="IPR003439">
    <property type="entry name" value="ABC_transporter-like_ATP-bd"/>
</dbReference>
<dbReference type="GO" id="GO:0055085">
    <property type="term" value="P:transmembrane transport"/>
    <property type="evidence" value="ECO:0000318"/>
    <property type="project" value="GO_Central"/>
</dbReference>
<organism evidence="11 12">
    <name type="scientific">Spinacia oleracea</name>
    <name type="common">Spinach</name>
    <dbReference type="NCBI Taxonomy" id="3562"/>
    <lineage>
        <taxon>Eukaryota</taxon>
        <taxon>Viridiplantae</taxon>
        <taxon>Streptophyta</taxon>
        <taxon>Embryophyta</taxon>
        <taxon>Tracheophyta</taxon>
        <taxon>Spermatophyta</taxon>
        <taxon>Magnoliopsida</taxon>
        <taxon>eudicotyledons</taxon>
        <taxon>Gunneridae</taxon>
        <taxon>Pentapetalae</taxon>
        <taxon>Caryophyllales</taxon>
        <taxon>Chenopodiaceae</taxon>
        <taxon>Chenopodioideae</taxon>
        <taxon>Anserineae</taxon>
        <taxon>Spinacia</taxon>
    </lineage>
</organism>
<dbReference type="GO" id="GO:0005886">
    <property type="term" value="C:plasma membrane"/>
    <property type="evidence" value="ECO:0000318"/>
    <property type="project" value="GO_Central"/>
</dbReference>
<reference evidence="11" key="1">
    <citation type="journal article" date="2021" name="Nat. Commun.">
        <title>Genomic analyses provide insights into spinach domestication and the genetic basis of agronomic traits.</title>
        <authorList>
            <person name="Cai X."/>
            <person name="Sun X."/>
            <person name="Xu C."/>
            <person name="Sun H."/>
            <person name="Wang X."/>
            <person name="Ge C."/>
            <person name="Zhang Z."/>
            <person name="Wang Q."/>
            <person name="Fei Z."/>
            <person name="Jiao C."/>
            <person name="Wang Q."/>
        </authorList>
    </citation>
    <scope>NUCLEOTIDE SEQUENCE [LARGE SCALE GENOMIC DNA]</scope>
    <source>
        <strain evidence="11">cv. Varoflay</strain>
    </source>
</reference>
<dbReference type="InterPro" id="IPR052215">
    <property type="entry name" value="Plant_ABCG"/>
</dbReference>
<dbReference type="Pfam" id="PF00005">
    <property type="entry name" value="ABC_tran"/>
    <property type="match status" value="1"/>
</dbReference>
<protein>
    <submittedName>
        <fullName evidence="12">ABC transporter G family member 1-like</fullName>
    </submittedName>
</protein>
<feature type="transmembrane region" description="Helical" evidence="9">
    <location>
        <begin position="595"/>
        <end position="616"/>
    </location>
</feature>
<dbReference type="InterPro" id="IPR013525">
    <property type="entry name" value="ABC2_TM"/>
</dbReference>
<dbReference type="RefSeq" id="XP_021844454.2">
    <property type="nucleotide sequence ID" value="XM_021988762.2"/>
</dbReference>
<feature type="transmembrane region" description="Helical" evidence="9">
    <location>
        <begin position="368"/>
        <end position="386"/>
    </location>
</feature>
<comment type="similarity">
    <text evidence="2">Belongs to the ABC transporter superfamily. ABCG family. Eye pigment precursor importer (TC 3.A.1.204) subfamily.</text>
</comment>
<keyword evidence="7 9" id="KW-1133">Transmembrane helix</keyword>
<dbReference type="GO" id="GO:0016887">
    <property type="term" value="F:ATP hydrolysis activity"/>
    <property type="evidence" value="ECO:0007669"/>
    <property type="project" value="InterPro"/>
</dbReference>
<keyword evidence="8 9" id="KW-0472">Membrane</keyword>
<dbReference type="InterPro" id="IPR003593">
    <property type="entry name" value="AAA+_ATPase"/>
</dbReference>
<gene>
    <name evidence="12" type="primary">LOC110784323</name>
</gene>
<dbReference type="GO" id="GO:0005524">
    <property type="term" value="F:ATP binding"/>
    <property type="evidence" value="ECO:0007669"/>
    <property type="project" value="UniProtKB-KW"/>
</dbReference>
<comment type="subcellular location">
    <subcellularLocation>
        <location evidence="1">Membrane</location>
        <topology evidence="1">Multi-pass membrane protein</topology>
    </subcellularLocation>
</comment>
<dbReference type="GeneID" id="110784323"/>
<dbReference type="AlphaFoldDB" id="A0A9R0I873"/>
<evidence type="ECO:0000313" key="11">
    <source>
        <dbReference type="Proteomes" id="UP000813463"/>
    </source>
</evidence>
<evidence type="ECO:0000256" key="3">
    <source>
        <dbReference type="ARBA" id="ARBA00022448"/>
    </source>
</evidence>
<feature type="transmembrane region" description="Helical" evidence="9">
    <location>
        <begin position="398"/>
        <end position="418"/>
    </location>
</feature>
<dbReference type="InterPro" id="IPR017871">
    <property type="entry name" value="ABC_transporter-like_CS"/>
</dbReference>